<dbReference type="EMBL" id="AP018203">
    <property type="protein sequence ID" value="BAY56611.1"/>
    <property type="molecule type" value="Genomic_DNA"/>
</dbReference>
<name>A0A1Z4JIN1_LEPBY</name>
<protein>
    <submittedName>
        <fullName evidence="1">Uncharacterized protein</fullName>
    </submittedName>
</protein>
<sequence length="140" mass="16116">MSERLTITVSDRLYQRLQAVKSNINVSQVCQQAIETAVTIEEIKLKEAPIMDKLVERLRIEKQESEGSWKQDGVVDGQEDAAELSYDEFRQLESDGLTEDLREWLNSRRVQYLENPDLPAYLEGWCEGALSVWQQVKGVL</sequence>
<keyword evidence="2" id="KW-1185">Reference proteome</keyword>
<dbReference type="AlphaFoldDB" id="A0A1Z4JIN1"/>
<evidence type="ECO:0000313" key="1">
    <source>
        <dbReference type="EMBL" id="BAY56611.1"/>
    </source>
</evidence>
<evidence type="ECO:0000313" key="2">
    <source>
        <dbReference type="Proteomes" id="UP000217895"/>
    </source>
</evidence>
<proteinExistence type="predicted"/>
<organism evidence="1 2">
    <name type="scientific">Leptolyngbya boryana NIES-2135</name>
    <dbReference type="NCBI Taxonomy" id="1973484"/>
    <lineage>
        <taxon>Bacteria</taxon>
        <taxon>Bacillati</taxon>
        <taxon>Cyanobacteriota</taxon>
        <taxon>Cyanophyceae</taxon>
        <taxon>Leptolyngbyales</taxon>
        <taxon>Leptolyngbyaceae</taxon>
        <taxon>Leptolyngbya group</taxon>
        <taxon>Leptolyngbya</taxon>
    </lineage>
</organism>
<reference evidence="1 2" key="1">
    <citation type="submission" date="2017-06" db="EMBL/GenBank/DDBJ databases">
        <title>Genome sequencing of cyanobaciteial culture collection at National Institute for Environmental Studies (NIES).</title>
        <authorList>
            <person name="Hirose Y."/>
            <person name="Shimura Y."/>
            <person name="Fujisawa T."/>
            <person name="Nakamura Y."/>
            <person name="Kawachi M."/>
        </authorList>
    </citation>
    <scope>NUCLEOTIDE SEQUENCE [LARGE SCALE GENOMIC DNA]</scope>
    <source>
        <strain evidence="1 2">NIES-2135</strain>
    </source>
</reference>
<dbReference type="Proteomes" id="UP000217895">
    <property type="component" value="Chromosome"/>
</dbReference>
<accession>A0A1Z4JIN1</accession>
<gene>
    <name evidence="1" type="ORF">NIES2135_34450</name>
</gene>